<accession>D2W262</accession>
<dbReference type="Proteomes" id="UP000006671">
    <property type="component" value="Unassembled WGS sequence"/>
</dbReference>
<proteinExistence type="predicted"/>
<name>D2W262_NAEGR</name>
<gene>
    <name evidence="1" type="ORF">NAEGRDRAFT_75474</name>
</gene>
<dbReference type="EMBL" id="GG738925">
    <property type="protein sequence ID" value="EFC36766.1"/>
    <property type="molecule type" value="Genomic_DNA"/>
</dbReference>
<evidence type="ECO:0000313" key="1">
    <source>
        <dbReference type="EMBL" id="EFC36766.1"/>
    </source>
</evidence>
<dbReference type="Gene3D" id="3.80.10.10">
    <property type="entry name" value="Ribonuclease Inhibitor"/>
    <property type="match status" value="1"/>
</dbReference>
<dbReference type="InParanoid" id="D2W262"/>
<dbReference type="RefSeq" id="XP_002669510.1">
    <property type="nucleotide sequence ID" value="XM_002669464.1"/>
</dbReference>
<dbReference type="SUPFAM" id="SSF52047">
    <property type="entry name" value="RNI-like"/>
    <property type="match status" value="1"/>
</dbReference>
<organism evidence="2">
    <name type="scientific">Naegleria gruberi</name>
    <name type="common">Amoeba</name>
    <dbReference type="NCBI Taxonomy" id="5762"/>
    <lineage>
        <taxon>Eukaryota</taxon>
        <taxon>Discoba</taxon>
        <taxon>Heterolobosea</taxon>
        <taxon>Tetramitia</taxon>
        <taxon>Eutetramitia</taxon>
        <taxon>Vahlkampfiidae</taxon>
        <taxon>Naegleria</taxon>
    </lineage>
</organism>
<evidence type="ECO:0000313" key="2">
    <source>
        <dbReference type="Proteomes" id="UP000006671"/>
    </source>
</evidence>
<dbReference type="KEGG" id="ngr:NAEGRDRAFT_75474"/>
<dbReference type="AlphaFoldDB" id="D2W262"/>
<protein>
    <submittedName>
        <fullName evidence="1">Predicted protein</fullName>
    </submittedName>
</protein>
<dbReference type="VEuPathDB" id="AmoebaDB:NAEGRDRAFT_75474"/>
<sequence length="355" mass="41567">MTRQETTDFEPKLKKLKLSQPSVSLTNLTFEILANIFVYLDPITDLLPNVMPVSEKFYHALGGRDELQTKFPLYNRIILKRRFPTKRMHCSESFLLRLVNFISRTSTNCQVLKIGEMAEDEFEDRQESDYELSIDFFEQSNKSGCFRNLKKLHVYFTPFFTTELETERNVKILQEWFSNLKDLESLNLKNALPQSVMNTILKECKNLRHLTCSGNNLAQIDANIPILTNLESLAPIQSENDISAFFSKVPNLKKLVFNDYYEVMTFIEIRNNCKLLKEFHFTERFANTDVLHTVMQMNQLERISISEIEWDYDSLFHFVSQFSLKQFKDSYVFSFYLEGQTACLDHLVNYLGACG</sequence>
<dbReference type="GeneID" id="8861012"/>
<dbReference type="InterPro" id="IPR032675">
    <property type="entry name" value="LRR_dom_sf"/>
</dbReference>
<keyword evidence="2" id="KW-1185">Reference proteome</keyword>
<reference evidence="1 2" key="1">
    <citation type="journal article" date="2010" name="Cell">
        <title>The genome of Naegleria gruberi illuminates early eukaryotic versatility.</title>
        <authorList>
            <person name="Fritz-Laylin L.K."/>
            <person name="Prochnik S.E."/>
            <person name="Ginger M.L."/>
            <person name="Dacks J.B."/>
            <person name="Carpenter M.L."/>
            <person name="Field M.C."/>
            <person name="Kuo A."/>
            <person name="Paredez A."/>
            <person name="Chapman J."/>
            <person name="Pham J."/>
            <person name="Shu S."/>
            <person name="Neupane R."/>
            <person name="Cipriano M."/>
            <person name="Mancuso J."/>
            <person name="Tu H."/>
            <person name="Salamov A."/>
            <person name="Lindquist E."/>
            <person name="Shapiro H."/>
            <person name="Lucas S."/>
            <person name="Grigoriev I.V."/>
            <person name="Cande W.Z."/>
            <person name="Fulton C."/>
            <person name="Rokhsar D.S."/>
            <person name="Dawson S.C."/>
        </authorList>
    </citation>
    <scope>NUCLEOTIDE SEQUENCE [LARGE SCALE GENOMIC DNA]</scope>
    <source>
        <strain evidence="1 2">NEG-M</strain>
    </source>
</reference>